<evidence type="ECO:0000256" key="5">
    <source>
        <dbReference type="ARBA" id="ARBA00023460"/>
    </source>
</evidence>
<sequence length="353" mass="40351">MTDNHDSPKDTQEEVTPGMEMSPITNTSESLKGMQITEDPHPDFLTADADLTTDLPDDTEVIDLIHLKITSLEALNLYRFKKLTALCLRQNLIESITEVEVLPYDTFIDLDLYDNRIKHISSNVNKLVHLKNLDLSFNKIKNIKNIDKLYELENLYFVQNKISKIENLSTLKKLKNLELGGNRIQALEPHAFDGLENLQELWLGKNAIPKLINLNPLKNLKILSIQANRLKKIEGLEELTNLEELYVSNNFLTKIEGLENNKKLTMLDITSNRITKIENVSHLTELTDLWCSFNQVDQSFQSLGEELGGLTKFETIYLEGNPIQLNNETAYRRKLMLSLGPSLQKIDATFIRG</sequence>
<dbReference type="GO" id="GO:0072542">
    <property type="term" value="F:protein phosphatase activator activity"/>
    <property type="evidence" value="ECO:0007669"/>
    <property type="project" value="EnsemblFungi"/>
</dbReference>
<dbReference type="GO" id="GO:0004865">
    <property type="term" value="F:protein serine/threonine phosphatase inhibitor activity"/>
    <property type="evidence" value="ECO:0007669"/>
    <property type="project" value="EnsemblFungi"/>
</dbReference>
<keyword evidence="2" id="KW-0433">Leucine-rich repeat</keyword>
<accession>G0V5U3</accession>
<dbReference type="GO" id="GO:0051457">
    <property type="term" value="P:maintenance of protein location in nucleus"/>
    <property type="evidence" value="ECO:0007669"/>
    <property type="project" value="EnsemblFungi"/>
</dbReference>
<evidence type="ECO:0008006" key="9">
    <source>
        <dbReference type="Google" id="ProtNLM"/>
    </source>
</evidence>
<evidence type="ECO:0000256" key="3">
    <source>
        <dbReference type="ARBA" id="ARBA00022737"/>
    </source>
</evidence>
<dbReference type="InterPro" id="IPR050576">
    <property type="entry name" value="Cilia_flagella_integrity"/>
</dbReference>
<dbReference type="HOGENOM" id="CLU_044236_0_0_1"/>
<gene>
    <name evidence="7" type="primary">NCAS0A02730</name>
    <name evidence="7" type="ordered locus">NCAS_0A02730</name>
</gene>
<evidence type="ECO:0000256" key="6">
    <source>
        <dbReference type="SAM" id="MobiDB-lite"/>
    </source>
</evidence>
<dbReference type="GO" id="GO:0007059">
    <property type="term" value="P:chromosome segregation"/>
    <property type="evidence" value="ECO:0007669"/>
    <property type="project" value="EnsemblFungi"/>
</dbReference>
<dbReference type="GO" id="GO:0005634">
    <property type="term" value="C:nucleus"/>
    <property type="evidence" value="ECO:0007669"/>
    <property type="project" value="UniProtKB-SubCell"/>
</dbReference>
<dbReference type="PANTHER" id="PTHR45973:SF23">
    <property type="entry name" value="PROTEIN PHOSPHATASE 1 REGULATORY SUBUNIT 7"/>
    <property type="match status" value="1"/>
</dbReference>
<dbReference type="InterPro" id="IPR001611">
    <property type="entry name" value="Leu-rich_rpt"/>
</dbReference>
<dbReference type="Pfam" id="PF12799">
    <property type="entry name" value="LRR_4"/>
    <property type="match status" value="1"/>
</dbReference>
<feature type="compositionally biased region" description="Basic and acidic residues" evidence="6">
    <location>
        <begin position="1"/>
        <end position="12"/>
    </location>
</feature>
<comment type="subcellular location">
    <subcellularLocation>
        <location evidence="1">Nucleus</location>
    </subcellularLocation>
</comment>
<dbReference type="SUPFAM" id="SSF52058">
    <property type="entry name" value="L domain-like"/>
    <property type="match status" value="1"/>
</dbReference>
<dbReference type="OrthoDB" id="266138at2759"/>
<dbReference type="PROSITE" id="PS51450">
    <property type="entry name" value="LRR"/>
    <property type="match status" value="7"/>
</dbReference>
<evidence type="ECO:0000256" key="2">
    <source>
        <dbReference type="ARBA" id="ARBA00022614"/>
    </source>
</evidence>
<evidence type="ECO:0000256" key="1">
    <source>
        <dbReference type="ARBA" id="ARBA00004123"/>
    </source>
</evidence>
<dbReference type="SMART" id="SM00365">
    <property type="entry name" value="LRR_SD22"/>
    <property type="match status" value="10"/>
</dbReference>
<dbReference type="InParanoid" id="G0V5U3"/>
<dbReference type="Gene3D" id="3.80.10.10">
    <property type="entry name" value="Ribonuclease Inhibitor"/>
    <property type="match status" value="2"/>
</dbReference>
<evidence type="ECO:0000313" key="8">
    <source>
        <dbReference type="Proteomes" id="UP000001640"/>
    </source>
</evidence>
<dbReference type="GO" id="GO:0000164">
    <property type="term" value="C:protein phosphatase type 1 complex"/>
    <property type="evidence" value="ECO:0007669"/>
    <property type="project" value="EnsemblFungi"/>
</dbReference>
<evidence type="ECO:0000256" key="4">
    <source>
        <dbReference type="ARBA" id="ARBA00023242"/>
    </source>
</evidence>
<keyword evidence="4" id="KW-0539">Nucleus</keyword>
<dbReference type="STRING" id="1064592.G0V5U3"/>
<dbReference type="KEGG" id="ncs:NCAS_0A02730"/>
<dbReference type="Proteomes" id="UP000001640">
    <property type="component" value="Chromosome 1"/>
</dbReference>
<name>G0V5U3_NAUCA</name>
<dbReference type="FunFam" id="3.80.10.10:FF:000055">
    <property type="entry name" value="Protein phosphatase 1 regulatory subunit 7"/>
    <property type="match status" value="1"/>
</dbReference>
<keyword evidence="8" id="KW-1185">Reference proteome</keyword>
<dbReference type="RefSeq" id="XP_003673222.1">
    <property type="nucleotide sequence ID" value="XM_003673174.1"/>
</dbReference>
<dbReference type="OMA" id="EVWASYN"/>
<comment type="similarity">
    <text evidence="5">Belongs to the SDS22 family.</text>
</comment>
<proteinExistence type="inferred from homology"/>
<dbReference type="FunCoup" id="G0V5U3">
    <property type="interactions" value="380"/>
</dbReference>
<dbReference type="InterPro" id="IPR003591">
    <property type="entry name" value="Leu-rich_rpt_typical-subtyp"/>
</dbReference>
<dbReference type="InterPro" id="IPR032675">
    <property type="entry name" value="LRR_dom_sf"/>
</dbReference>
<dbReference type="EMBL" id="HE576752">
    <property type="protein sequence ID" value="CCC66831.1"/>
    <property type="molecule type" value="Genomic_DNA"/>
</dbReference>
<organism evidence="7 8">
    <name type="scientific">Naumovozyma castellii</name>
    <name type="common">Yeast</name>
    <name type="synonym">Saccharomyces castellii</name>
    <dbReference type="NCBI Taxonomy" id="27288"/>
    <lineage>
        <taxon>Eukaryota</taxon>
        <taxon>Fungi</taxon>
        <taxon>Dikarya</taxon>
        <taxon>Ascomycota</taxon>
        <taxon>Saccharomycotina</taxon>
        <taxon>Saccharomycetes</taxon>
        <taxon>Saccharomycetales</taxon>
        <taxon>Saccharomycetaceae</taxon>
        <taxon>Naumovozyma</taxon>
    </lineage>
</organism>
<keyword evidence="3" id="KW-0677">Repeat</keyword>
<dbReference type="AlphaFoldDB" id="G0V5U3"/>
<dbReference type="SMART" id="SM00369">
    <property type="entry name" value="LRR_TYP"/>
    <property type="match status" value="4"/>
</dbReference>
<dbReference type="GeneID" id="96900320"/>
<protein>
    <recommendedName>
        <fullName evidence="9">Protein phosphatase 1 regulatory subunit 7</fullName>
    </recommendedName>
</protein>
<feature type="region of interest" description="Disordered" evidence="6">
    <location>
        <begin position="1"/>
        <end position="26"/>
    </location>
</feature>
<dbReference type="Pfam" id="PF13855">
    <property type="entry name" value="LRR_8"/>
    <property type="match status" value="1"/>
</dbReference>
<dbReference type="PANTHER" id="PTHR45973">
    <property type="entry name" value="PROTEIN PHOSPHATASE 1 REGULATORY SUBUNIT SDS22-RELATED"/>
    <property type="match status" value="1"/>
</dbReference>
<dbReference type="InterPro" id="IPR025875">
    <property type="entry name" value="Leu-rich_rpt_4"/>
</dbReference>
<evidence type="ECO:0000313" key="7">
    <source>
        <dbReference type="EMBL" id="CCC66831.1"/>
    </source>
</evidence>
<reference key="2">
    <citation type="submission" date="2011-08" db="EMBL/GenBank/DDBJ databases">
        <title>Genome sequence of Naumovozyma castellii.</title>
        <authorList>
            <person name="Gordon J.L."/>
            <person name="Armisen D."/>
            <person name="Proux-Wera E."/>
            <person name="OhEigeartaigh S.S."/>
            <person name="Byrne K.P."/>
            <person name="Wolfe K.H."/>
        </authorList>
    </citation>
    <scope>NUCLEOTIDE SEQUENCE</scope>
    <source>
        <strain>Type strain:CBS 4309</strain>
    </source>
</reference>
<dbReference type="eggNOG" id="KOG0531">
    <property type="taxonomic scope" value="Eukaryota"/>
</dbReference>
<reference evidence="7 8" key="1">
    <citation type="journal article" date="2011" name="Proc. Natl. Acad. Sci. U.S.A.">
        <title>Evolutionary erosion of yeast sex chromosomes by mating-type switching accidents.</title>
        <authorList>
            <person name="Gordon J.L."/>
            <person name="Armisen D."/>
            <person name="Proux-Wera E."/>
            <person name="Oheigeartaigh S.S."/>
            <person name="Byrne K.P."/>
            <person name="Wolfe K.H."/>
        </authorList>
    </citation>
    <scope>NUCLEOTIDE SEQUENCE [LARGE SCALE GENOMIC DNA]</scope>
    <source>
        <strain evidence="8">ATCC 76901 / BCRC 22586 / CBS 4309 / NBRC 1992 / NRRL Y-12630</strain>
    </source>
</reference>